<protein>
    <recommendedName>
        <fullName evidence="8">Disease resistance N-terminal domain-containing protein</fullName>
    </recommendedName>
</protein>
<dbReference type="InterPro" id="IPR041118">
    <property type="entry name" value="Rx_N"/>
</dbReference>
<keyword evidence="5" id="KW-0611">Plant defense</keyword>
<evidence type="ECO:0000256" key="3">
    <source>
        <dbReference type="ARBA" id="ARBA00022737"/>
    </source>
</evidence>
<evidence type="ECO:0000256" key="5">
    <source>
        <dbReference type="ARBA" id="ARBA00022821"/>
    </source>
</evidence>
<reference evidence="10" key="1">
    <citation type="journal article" date="2018" name="Gigascience">
        <title>Genome assembly of the Pink Ipe (Handroanthus impetiginosus, Bignoniaceae), a highly valued, ecologically keystone Neotropical timber forest tree.</title>
        <authorList>
            <person name="Silva-Junior O.B."/>
            <person name="Grattapaglia D."/>
            <person name="Novaes E."/>
            <person name="Collevatti R.G."/>
        </authorList>
    </citation>
    <scope>NUCLEOTIDE SEQUENCE [LARGE SCALE GENOMIC DNA]</scope>
    <source>
        <strain evidence="10">cv. UFG-1</strain>
    </source>
</reference>
<feature type="domain" description="Disease resistance N-terminal" evidence="8">
    <location>
        <begin position="5"/>
        <end position="90"/>
    </location>
</feature>
<comment type="caution">
    <text evidence="9">The sequence shown here is derived from an EMBL/GenBank/DDBJ whole genome shotgun (WGS) entry which is preliminary data.</text>
</comment>
<dbReference type="Proteomes" id="UP000231279">
    <property type="component" value="Unassembled WGS sequence"/>
</dbReference>
<keyword evidence="7" id="KW-0175">Coiled coil</keyword>
<dbReference type="Pfam" id="PF18052">
    <property type="entry name" value="Rx_N"/>
    <property type="match status" value="1"/>
</dbReference>
<proteinExistence type="inferred from homology"/>
<dbReference type="CDD" id="cd14798">
    <property type="entry name" value="RX-CC_like"/>
    <property type="match status" value="1"/>
</dbReference>
<sequence length="164" mass="18757">MADAAVEFLLENIKQLLLDQDRLIKDAKSQLQILEKDLSMFKALLEEHSTEKRNKNKALKELMRQIREVVYDAEDIIDAYVTQAAQNKTRNFLTRIVLGRAKLLSLSQNIEGIGQEVKRIYEKSRADFSTLHLGSLSGSDTGMEHKESKQIKRKDVHLILFSAS</sequence>
<gene>
    <name evidence="9" type="ORF">CDL12_23204</name>
</gene>
<keyword evidence="4" id="KW-0547">Nucleotide-binding</keyword>
<dbReference type="EMBL" id="NKXS01005223">
    <property type="protein sequence ID" value="PIN04260.1"/>
    <property type="molecule type" value="Genomic_DNA"/>
</dbReference>
<dbReference type="OrthoDB" id="913422at2759"/>
<dbReference type="GO" id="GO:0005524">
    <property type="term" value="F:ATP binding"/>
    <property type="evidence" value="ECO:0007669"/>
    <property type="project" value="UniProtKB-KW"/>
</dbReference>
<dbReference type="Gene3D" id="1.20.5.4130">
    <property type="match status" value="1"/>
</dbReference>
<organism evidence="9 10">
    <name type="scientific">Handroanthus impetiginosus</name>
    <dbReference type="NCBI Taxonomy" id="429701"/>
    <lineage>
        <taxon>Eukaryota</taxon>
        <taxon>Viridiplantae</taxon>
        <taxon>Streptophyta</taxon>
        <taxon>Embryophyta</taxon>
        <taxon>Tracheophyta</taxon>
        <taxon>Spermatophyta</taxon>
        <taxon>Magnoliopsida</taxon>
        <taxon>eudicotyledons</taxon>
        <taxon>Gunneridae</taxon>
        <taxon>Pentapetalae</taxon>
        <taxon>asterids</taxon>
        <taxon>lamiids</taxon>
        <taxon>Lamiales</taxon>
        <taxon>Bignoniaceae</taxon>
        <taxon>Crescentiina</taxon>
        <taxon>Tabebuia alliance</taxon>
        <taxon>Handroanthus</taxon>
    </lineage>
</organism>
<evidence type="ECO:0000256" key="1">
    <source>
        <dbReference type="ARBA" id="ARBA00008894"/>
    </source>
</evidence>
<dbReference type="GO" id="GO:0006952">
    <property type="term" value="P:defense response"/>
    <property type="evidence" value="ECO:0007669"/>
    <property type="project" value="UniProtKB-KW"/>
</dbReference>
<dbReference type="InterPro" id="IPR038005">
    <property type="entry name" value="RX-like_CC"/>
</dbReference>
<evidence type="ECO:0000256" key="4">
    <source>
        <dbReference type="ARBA" id="ARBA00022741"/>
    </source>
</evidence>
<dbReference type="STRING" id="429701.A0A2G9GGX0"/>
<evidence type="ECO:0000256" key="7">
    <source>
        <dbReference type="SAM" id="Coils"/>
    </source>
</evidence>
<evidence type="ECO:0000259" key="8">
    <source>
        <dbReference type="Pfam" id="PF18052"/>
    </source>
</evidence>
<keyword evidence="10" id="KW-1185">Reference proteome</keyword>
<comment type="similarity">
    <text evidence="1">Belongs to the disease resistance NB-LRR family.</text>
</comment>
<keyword evidence="2" id="KW-0433">Leucine-rich repeat</keyword>
<feature type="coiled-coil region" evidence="7">
    <location>
        <begin position="10"/>
        <end position="65"/>
    </location>
</feature>
<keyword evidence="3" id="KW-0677">Repeat</keyword>
<evidence type="ECO:0000313" key="10">
    <source>
        <dbReference type="Proteomes" id="UP000231279"/>
    </source>
</evidence>
<evidence type="ECO:0000256" key="2">
    <source>
        <dbReference type="ARBA" id="ARBA00022614"/>
    </source>
</evidence>
<name>A0A2G9GGX0_9LAMI</name>
<keyword evidence="6" id="KW-0067">ATP-binding</keyword>
<accession>A0A2G9GGX0</accession>
<evidence type="ECO:0000256" key="6">
    <source>
        <dbReference type="ARBA" id="ARBA00022840"/>
    </source>
</evidence>
<evidence type="ECO:0000313" key="9">
    <source>
        <dbReference type="EMBL" id="PIN04260.1"/>
    </source>
</evidence>
<dbReference type="AlphaFoldDB" id="A0A2G9GGX0"/>